<name>A0A914HSF8_GLORO</name>
<evidence type="ECO:0000256" key="1">
    <source>
        <dbReference type="SAM" id="Phobius"/>
    </source>
</evidence>
<accession>A0A914HSF8</accession>
<feature type="transmembrane region" description="Helical" evidence="1">
    <location>
        <begin position="20"/>
        <end position="41"/>
    </location>
</feature>
<keyword evidence="1" id="KW-0812">Transmembrane</keyword>
<evidence type="ECO:0000313" key="2">
    <source>
        <dbReference type="Proteomes" id="UP000887572"/>
    </source>
</evidence>
<sequence length="270" mass="30591">MNCSSAIPKAEDGGVNLQSVTMITFLLLSELFLLLCAYPVFKLARERIALYIFASKVNNPRASQHSLRHYGPVVGGLPPPQQFAQLRPSCLSHKLWRVQLAQHPLAHHCVGCRAHALFFPFHYSQKMTKRIIFAQCVLMHLLAIVLTPFYASTLGRMSLFRPHFTRQLHYDRHGLSDIIEGGIMPTATHRRTKTVCASLAHASQFKWWPCVMSRTLPPPTPNVRYPWERNGAKSVNVEKDAVISAIYRGRANRPFLAYLRAIACRLPEPI</sequence>
<dbReference type="AlphaFoldDB" id="A0A914HSF8"/>
<feature type="transmembrane region" description="Helical" evidence="1">
    <location>
        <begin position="131"/>
        <end position="151"/>
    </location>
</feature>
<keyword evidence="2" id="KW-1185">Reference proteome</keyword>
<organism evidence="2 3">
    <name type="scientific">Globodera rostochiensis</name>
    <name type="common">Golden nematode worm</name>
    <name type="synonym">Heterodera rostochiensis</name>
    <dbReference type="NCBI Taxonomy" id="31243"/>
    <lineage>
        <taxon>Eukaryota</taxon>
        <taxon>Metazoa</taxon>
        <taxon>Ecdysozoa</taxon>
        <taxon>Nematoda</taxon>
        <taxon>Chromadorea</taxon>
        <taxon>Rhabditida</taxon>
        <taxon>Tylenchina</taxon>
        <taxon>Tylenchomorpha</taxon>
        <taxon>Tylenchoidea</taxon>
        <taxon>Heteroderidae</taxon>
        <taxon>Heteroderinae</taxon>
        <taxon>Globodera</taxon>
    </lineage>
</organism>
<keyword evidence="1" id="KW-1133">Transmembrane helix</keyword>
<protein>
    <submittedName>
        <fullName evidence="3">Uncharacterized protein</fullName>
    </submittedName>
</protein>
<reference evidence="3" key="1">
    <citation type="submission" date="2022-11" db="UniProtKB">
        <authorList>
            <consortium name="WormBaseParasite"/>
        </authorList>
    </citation>
    <scope>IDENTIFICATION</scope>
</reference>
<proteinExistence type="predicted"/>
<dbReference type="WBParaSite" id="Gr19_v10_g3532.t1">
    <property type="protein sequence ID" value="Gr19_v10_g3532.t1"/>
    <property type="gene ID" value="Gr19_v10_g3532"/>
</dbReference>
<evidence type="ECO:0000313" key="3">
    <source>
        <dbReference type="WBParaSite" id="Gr19_v10_g3532.t1"/>
    </source>
</evidence>
<keyword evidence="1" id="KW-0472">Membrane</keyword>
<dbReference type="Proteomes" id="UP000887572">
    <property type="component" value="Unplaced"/>
</dbReference>